<dbReference type="EMBL" id="KZ679133">
    <property type="protein sequence ID" value="PTB75751.1"/>
    <property type="molecule type" value="Genomic_DNA"/>
</dbReference>
<reference evidence="1 2" key="1">
    <citation type="submission" date="2016-07" db="EMBL/GenBank/DDBJ databases">
        <title>Multiple horizontal gene transfer events from other fungi enriched the ability of initially mycotrophic Trichoderma (Ascomycota) to feed on dead plant biomass.</title>
        <authorList>
            <consortium name="DOE Joint Genome Institute"/>
            <person name="Aerts A."/>
            <person name="Atanasova L."/>
            <person name="Chenthamara K."/>
            <person name="Zhang J."/>
            <person name="Grujic M."/>
            <person name="Henrissat B."/>
            <person name="Kuo A."/>
            <person name="Salamov A."/>
            <person name="Lipzen A."/>
            <person name="Labutti K."/>
            <person name="Barry K."/>
            <person name="Miao Y."/>
            <person name="Rahimi M.J."/>
            <person name="Shen Q."/>
            <person name="Grigoriev I.V."/>
            <person name="Kubicek C.P."/>
            <person name="Druzhinina I.S."/>
        </authorList>
    </citation>
    <scope>NUCLEOTIDE SEQUENCE [LARGE SCALE GENOMIC DNA]</scope>
    <source>
        <strain evidence="1 2">ATCC 18648</strain>
    </source>
</reference>
<dbReference type="AlphaFoldDB" id="A0A2T4C2E5"/>
<protein>
    <submittedName>
        <fullName evidence="1">Uncharacterized protein</fullName>
    </submittedName>
</protein>
<sequence length="126" mass="14168">MTADKVVLVAVLFDGRSCLMRCLESAEQGMSFEGILSGRVGSDGYVTDGLFVYFLDEAGPQCLISSWHGIMICPGKCWRNDLIWSSCKCQVFSAAGRSISRAYLSYHQKHRLHFRSAYYTQSRSHI</sequence>
<evidence type="ECO:0000313" key="2">
    <source>
        <dbReference type="Proteomes" id="UP000240760"/>
    </source>
</evidence>
<gene>
    <name evidence="1" type="ORF">M440DRAFT_328742</name>
</gene>
<accession>A0A2T4C2E5</accession>
<proteinExistence type="predicted"/>
<name>A0A2T4C2E5_TRILO</name>
<keyword evidence="2" id="KW-1185">Reference proteome</keyword>
<dbReference type="Proteomes" id="UP000240760">
    <property type="component" value="Unassembled WGS sequence"/>
</dbReference>
<evidence type="ECO:0000313" key="1">
    <source>
        <dbReference type="EMBL" id="PTB75751.1"/>
    </source>
</evidence>
<organism evidence="1 2">
    <name type="scientific">Trichoderma longibrachiatum ATCC 18648</name>
    <dbReference type="NCBI Taxonomy" id="983965"/>
    <lineage>
        <taxon>Eukaryota</taxon>
        <taxon>Fungi</taxon>
        <taxon>Dikarya</taxon>
        <taxon>Ascomycota</taxon>
        <taxon>Pezizomycotina</taxon>
        <taxon>Sordariomycetes</taxon>
        <taxon>Hypocreomycetidae</taxon>
        <taxon>Hypocreales</taxon>
        <taxon>Hypocreaceae</taxon>
        <taxon>Trichoderma</taxon>
    </lineage>
</organism>